<feature type="binding site" evidence="9">
    <location>
        <position position="41"/>
    </location>
    <ligand>
        <name>substrate</name>
    </ligand>
</feature>
<keyword evidence="2 9" id="KW-0808">Transferase</keyword>
<evidence type="ECO:0000259" key="10">
    <source>
        <dbReference type="Pfam" id="PF01467"/>
    </source>
</evidence>
<keyword evidence="6 9" id="KW-0460">Magnesium</keyword>
<dbReference type="Proteomes" id="UP000727993">
    <property type="component" value="Unassembled WGS sequence"/>
</dbReference>
<reference evidence="11 12" key="1">
    <citation type="submission" date="2020-10" db="EMBL/GenBank/DDBJ databases">
        <title>Connecting structure to function with the recovery of over 1000 high-quality activated sludge metagenome-assembled genomes encoding full-length rRNA genes using long-read sequencing.</title>
        <authorList>
            <person name="Singleton C.M."/>
            <person name="Petriglieri F."/>
            <person name="Kristensen J.M."/>
            <person name="Kirkegaard R.H."/>
            <person name="Michaelsen T.Y."/>
            <person name="Andersen M.H."/>
            <person name="Karst S.M."/>
            <person name="Dueholm M.S."/>
            <person name="Nielsen P.H."/>
            <person name="Albertsen M."/>
        </authorList>
    </citation>
    <scope>NUCLEOTIDE SEQUENCE [LARGE SCALE GENOMIC DNA]</scope>
    <source>
        <strain evidence="11">Lyne_18-Q3-R50-59_MAXAC.006</strain>
    </source>
</reference>
<feature type="domain" description="Cytidyltransferase-like" evidence="10">
    <location>
        <begin position="5"/>
        <end position="133"/>
    </location>
</feature>
<gene>
    <name evidence="9 11" type="primary">coaD</name>
    <name evidence="11" type="ORF">IPN02_18235</name>
</gene>
<dbReference type="InterPro" id="IPR004821">
    <property type="entry name" value="Cyt_trans-like"/>
</dbReference>
<dbReference type="GO" id="GO:0004595">
    <property type="term" value="F:pantetheine-phosphate adenylyltransferase activity"/>
    <property type="evidence" value="ECO:0007669"/>
    <property type="project" value="UniProtKB-UniRule"/>
</dbReference>
<feature type="site" description="Transition state stabilizer" evidence="9">
    <location>
        <position position="17"/>
    </location>
</feature>
<organism evidence="11 12">
    <name type="scientific">Candidatus Neomicrothrix subdominans</name>
    <dbReference type="NCBI Taxonomy" id="2954438"/>
    <lineage>
        <taxon>Bacteria</taxon>
        <taxon>Bacillati</taxon>
        <taxon>Actinomycetota</taxon>
        <taxon>Acidimicrobiia</taxon>
        <taxon>Acidimicrobiales</taxon>
        <taxon>Microthrixaceae</taxon>
        <taxon>Candidatus Neomicrothrix</taxon>
    </lineage>
</organism>
<feature type="binding site" evidence="9">
    <location>
        <position position="99"/>
    </location>
    <ligand>
        <name>ATP</name>
        <dbReference type="ChEBI" id="CHEBI:30616"/>
    </ligand>
</feature>
<protein>
    <recommendedName>
        <fullName evidence="9">Phosphopantetheine adenylyltransferase</fullName>
        <ecNumber evidence="9">2.7.7.3</ecNumber>
    </recommendedName>
    <alternativeName>
        <fullName evidence="9">Dephospho-CoA pyrophosphorylase</fullName>
    </alternativeName>
    <alternativeName>
        <fullName evidence="9">Pantetheine-phosphate adenylyltransferase</fullName>
        <shortName evidence="9">PPAT</shortName>
    </alternativeName>
</protein>
<keyword evidence="1 9" id="KW-0963">Cytoplasm</keyword>
<evidence type="ECO:0000256" key="7">
    <source>
        <dbReference type="ARBA" id="ARBA00022993"/>
    </source>
</evidence>
<evidence type="ECO:0000256" key="3">
    <source>
        <dbReference type="ARBA" id="ARBA00022695"/>
    </source>
</evidence>
<dbReference type="InterPro" id="IPR014729">
    <property type="entry name" value="Rossmann-like_a/b/a_fold"/>
</dbReference>
<dbReference type="Pfam" id="PF01467">
    <property type="entry name" value="CTP_transf_like"/>
    <property type="match status" value="1"/>
</dbReference>
<comment type="subcellular location">
    <subcellularLocation>
        <location evidence="9">Cytoplasm</location>
    </subcellularLocation>
</comment>
<dbReference type="PANTHER" id="PTHR21342:SF1">
    <property type="entry name" value="PHOSPHOPANTETHEINE ADENYLYLTRANSFERASE"/>
    <property type="match status" value="1"/>
</dbReference>
<comment type="caution">
    <text evidence="11">The sequence shown here is derived from an EMBL/GenBank/DDBJ whole genome shotgun (WGS) entry which is preliminary data.</text>
</comment>
<keyword evidence="3 9" id="KW-0548">Nucleotidyltransferase</keyword>
<evidence type="ECO:0000313" key="12">
    <source>
        <dbReference type="Proteomes" id="UP000727993"/>
    </source>
</evidence>
<dbReference type="EC" id="2.7.7.3" evidence="9"/>
<feature type="binding site" evidence="9">
    <location>
        <begin position="123"/>
        <end position="129"/>
    </location>
    <ligand>
        <name>ATP</name>
        <dbReference type="ChEBI" id="CHEBI:30616"/>
    </ligand>
</feature>
<comment type="subunit">
    <text evidence="9">Homohexamer.</text>
</comment>
<dbReference type="NCBIfam" id="TIGR00125">
    <property type="entry name" value="cyt_tran_rel"/>
    <property type="match status" value="1"/>
</dbReference>
<dbReference type="GO" id="GO:0005524">
    <property type="term" value="F:ATP binding"/>
    <property type="evidence" value="ECO:0007669"/>
    <property type="project" value="UniProtKB-KW"/>
</dbReference>
<keyword evidence="7 9" id="KW-0173">Coenzyme A biosynthesis</keyword>
<proteinExistence type="inferred from homology"/>
<dbReference type="GO" id="GO:0005737">
    <property type="term" value="C:cytoplasm"/>
    <property type="evidence" value="ECO:0007669"/>
    <property type="project" value="UniProtKB-SubCell"/>
</dbReference>
<accession>A0A936THD6</accession>
<comment type="pathway">
    <text evidence="9">Cofactor biosynthesis; coenzyme A biosynthesis; CoA from (R)-pantothenate: step 4/5.</text>
</comment>
<dbReference type="SUPFAM" id="SSF52374">
    <property type="entry name" value="Nucleotidylyl transferase"/>
    <property type="match status" value="1"/>
</dbReference>
<dbReference type="CDD" id="cd02163">
    <property type="entry name" value="PPAT"/>
    <property type="match status" value="1"/>
</dbReference>
<dbReference type="EMBL" id="JADJZA010000010">
    <property type="protein sequence ID" value="MBK9298725.1"/>
    <property type="molecule type" value="Genomic_DNA"/>
</dbReference>
<dbReference type="Gene3D" id="3.40.50.620">
    <property type="entry name" value="HUPs"/>
    <property type="match status" value="1"/>
</dbReference>
<evidence type="ECO:0000313" key="11">
    <source>
        <dbReference type="EMBL" id="MBK9298725.1"/>
    </source>
</evidence>
<comment type="catalytic activity">
    <reaction evidence="8 9">
        <text>(R)-4'-phosphopantetheine + ATP + H(+) = 3'-dephospho-CoA + diphosphate</text>
        <dbReference type="Rhea" id="RHEA:19801"/>
        <dbReference type="ChEBI" id="CHEBI:15378"/>
        <dbReference type="ChEBI" id="CHEBI:30616"/>
        <dbReference type="ChEBI" id="CHEBI:33019"/>
        <dbReference type="ChEBI" id="CHEBI:57328"/>
        <dbReference type="ChEBI" id="CHEBI:61723"/>
        <dbReference type="EC" id="2.7.7.3"/>
    </reaction>
</comment>
<dbReference type="PANTHER" id="PTHR21342">
    <property type="entry name" value="PHOSPHOPANTETHEINE ADENYLYLTRANSFERASE"/>
    <property type="match status" value="1"/>
</dbReference>
<evidence type="ECO:0000256" key="4">
    <source>
        <dbReference type="ARBA" id="ARBA00022741"/>
    </source>
</evidence>
<feature type="binding site" evidence="9">
    <location>
        <position position="88"/>
    </location>
    <ligand>
        <name>substrate</name>
    </ligand>
</feature>
<keyword evidence="4 9" id="KW-0547">Nucleotide-binding</keyword>
<feature type="binding site" evidence="9">
    <location>
        <position position="74"/>
    </location>
    <ligand>
        <name>substrate</name>
    </ligand>
</feature>
<keyword evidence="5 9" id="KW-0067">ATP-binding</keyword>
<sequence>MTTVLYPGSFDPIHNGHVEIVETASRLFDRVVVATLHNPQKRSGLFDLAERSRLIAASLAHLDNVEVTSFSSLVVDLAKEVEASFIVKGLRAVSDFESELQMAQTNTTISGVDTLFIPSASSHSFLASKLIREIARFGGEISGMVPPAVADALHQRFTESNEEIHT</sequence>
<dbReference type="PRINTS" id="PR01020">
    <property type="entry name" value="LPSBIOSNTHSS"/>
</dbReference>
<dbReference type="HAMAP" id="MF_00151">
    <property type="entry name" value="PPAT_bact"/>
    <property type="match status" value="1"/>
</dbReference>
<comment type="cofactor">
    <cofactor evidence="9">
        <name>Mg(2+)</name>
        <dbReference type="ChEBI" id="CHEBI:18420"/>
    </cofactor>
</comment>
<evidence type="ECO:0000256" key="2">
    <source>
        <dbReference type="ARBA" id="ARBA00022679"/>
    </source>
</evidence>
<evidence type="ECO:0000256" key="9">
    <source>
        <dbReference type="HAMAP-Rule" id="MF_00151"/>
    </source>
</evidence>
<dbReference type="AlphaFoldDB" id="A0A936THD6"/>
<feature type="binding site" evidence="9">
    <location>
        <position position="9"/>
    </location>
    <ligand>
        <name>substrate</name>
    </ligand>
</feature>
<evidence type="ECO:0000256" key="8">
    <source>
        <dbReference type="ARBA" id="ARBA00029346"/>
    </source>
</evidence>
<evidence type="ECO:0000256" key="5">
    <source>
        <dbReference type="ARBA" id="ARBA00022840"/>
    </source>
</evidence>
<dbReference type="GO" id="GO:0015937">
    <property type="term" value="P:coenzyme A biosynthetic process"/>
    <property type="evidence" value="ECO:0007669"/>
    <property type="project" value="UniProtKB-UniRule"/>
</dbReference>
<evidence type="ECO:0000256" key="1">
    <source>
        <dbReference type="ARBA" id="ARBA00022490"/>
    </source>
</evidence>
<feature type="binding site" evidence="9">
    <location>
        <begin position="9"/>
        <end position="10"/>
    </location>
    <ligand>
        <name>ATP</name>
        <dbReference type="ChEBI" id="CHEBI:30616"/>
    </ligand>
</feature>
<feature type="binding site" evidence="9">
    <location>
        <position position="17"/>
    </location>
    <ligand>
        <name>ATP</name>
        <dbReference type="ChEBI" id="CHEBI:30616"/>
    </ligand>
</feature>
<comment type="similarity">
    <text evidence="9">Belongs to the bacterial CoaD family.</text>
</comment>
<dbReference type="NCBIfam" id="TIGR01510">
    <property type="entry name" value="coaD_prev_kdtB"/>
    <property type="match status" value="1"/>
</dbReference>
<feature type="binding site" evidence="9">
    <location>
        <begin position="89"/>
        <end position="91"/>
    </location>
    <ligand>
        <name>ATP</name>
        <dbReference type="ChEBI" id="CHEBI:30616"/>
    </ligand>
</feature>
<comment type="function">
    <text evidence="9">Reversibly transfers an adenylyl group from ATP to 4'-phosphopantetheine, yielding dephospho-CoA (dPCoA) and pyrophosphate.</text>
</comment>
<dbReference type="InterPro" id="IPR001980">
    <property type="entry name" value="PPAT"/>
</dbReference>
<name>A0A936THD6_9ACTN</name>
<evidence type="ECO:0000256" key="6">
    <source>
        <dbReference type="ARBA" id="ARBA00022842"/>
    </source>
</evidence>